<name>A0AAV7W2C0_PLEWA</name>
<sequence>MDREAMGPWGFLYRDDGLGRLIFHTQSVVKAWKMVNRFLGWEGRLTNRTLLWSSALLREVEKLQGFKRWELIGIEYLGDMWRGGSLLTFEELKQENEMGQSECYKLLQLGHTLHRHIVEGEQLPESSPLEDRLLTESLLGRAISLVYKKIMNNSSDPLGSLRAAWEND</sequence>
<gene>
    <name evidence="1" type="ORF">NDU88_002073</name>
</gene>
<organism evidence="1 2">
    <name type="scientific">Pleurodeles waltl</name>
    <name type="common">Iberian ribbed newt</name>
    <dbReference type="NCBI Taxonomy" id="8319"/>
    <lineage>
        <taxon>Eukaryota</taxon>
        <taxon>Metazoa</taxon>
        <taxon>Chordata</taxon>
        <taxon>Craniata</taxon>
        <taxon>Vertebrata</taxon>
        <taxon>Euteleostomi</taxon>
        <taxon>Amphibia</taxon>
        <taxon>Batrachia</taxon>
        <taxon>Caudata</taxon>
        <taxon>Salamandroidea</taxon>
        <taxon>Salamandridae</taxon>
        <taxon>Pleurodelinae</taxon>
        <taxon>Pleurodeles</taxon>
    </lineage>
</organism>
<dbReference type="Proteomes" id="UP001066276">
    <property type="component" value="Chromosome 1_2"/>
</dbReference>
<evidence type="ECO:0000313" key="1">
    <source>
        <dbReference type="EMBL" id="KAJ1206672.1"/>
    </source>
</evidence>
<reference evidence="1" key="1">
    <citation type="journal article" date="2022" name="bioRxiv">
        <title>Sequencing and chromosome-scale assembly of the giantPleurodeles waltlgenome.</title>
        <authorList>
            <person name="Brown T."/>
            <person name="Elewa A."/>
            <person name="Iarovenko S."/>
            <person name="Subramanian E."/>
            <person name="Araus A.J."/>
            <person name="Petzold A."/>
            <person name="Susuki M."/>
            <person name="Suzuki K.-i.T."/>
            <person name="Hayashi T."/>
            <person name="Toyoda A."/>
            <person name="Oliveira C."/>
            <person name="Osipova E."/>
            <person name="Leigh N.D."/>
            <person name="Simon A."/>
            <person name="Yun M.H."/>
        </authorList>
    </citation>
    <scope>NUCLEOTIDE SEQUENCE</scope>
    <source>
        <strain evidence="1">20211129_DDA</strain>
        <tissue evidence="1">Liver</tissue>
    </source>
</reference>
<comment type="caution">
    <text evidence="1">The sequence shown here is derived from an EMBL/GenBank/DDBJ whole genome shotgun (WGS) entry which is preliminary data.</text>
</comment>
<accession>A0AAV7W2C0</accession>
<proteinExistence type="predicted"/>
<dbReference type="EMBL" id="JANPWB010000002">
    <property type="protein sequence ID" value="KAJ1206672.1"/>
    <property type="molecule type" value="Genomic_DNA"/>
</dbReference>
<protein>
    <submittedName>
        <fullName evidence="1">Uncharacterized protein</fullName>
    </submittedName>
</protein>
<dbReference type="AlphaFoldDB" id="A0AAV7W2C0"/>
<evidence type="ECO:0000313" key="2">
    <source>
        <dbReference type="Proteomes" id="UP001066276"/>
    </source>
</evidence>
<keyword evidence="2" id="KW-1185">Reference proteome</keyword>